<dbReference type="EMBL" id="JAOB01000048">
    <property type="protein sequence ID" value="EUA33071.1"/>
    <property type="molecule type" value="Genomic_DNA"/>
</dbReference>
<comment type="caution">
    <text evidence="1">The sequence shown here is derived from an EMBL/GenBank/DDBJ whole genome shotgun (WGS) entry which is preliminary data.</text>
</comment>
<evidence type="ECO:0000313" key="1">
    <source>
        <dbReference type="EMBL" id="EUA33071.1"/>
    </source>
</evidence>
<organism evidence="1">
    <name type="scientific">Mycobacterium xenopi 4042</name>
    <dbReference type="NCBI Taxonomy" id="1299334"/>
    <lineage>
        <taxon>Bacteria</taxon>
        <taxon>Bacillati</taxon>
        <taxon>Actinomycetota</taxon>
        <taxon>Actinomycetes</taxon>
        <taxon>Mycobacteriales</taxon>
        <taxon>Mycobacteriaceae</taxon>
        <taxon>Mycobacterium</taxon>
    </lineage>
</organism>
<dbReference type="PATRIC" id="fig|1299334.3.peg.5337"/>
<proteinExistence type="predicted"/>
<reference evidence="1" key="1">
    <citation type="submission" date="2014-01" db="EMBL/GenBank/DDBJ databases">
        <authorList>
            <person name="Brown-Elliot B."/>
            <person name="Wallace R."/>
            <person name="Lenaerts A."/>
            <person name="Ordway D."/>
            <person name="DeGroote M.A."/>
            <person name="Parker T."/>
            <person name="Sizemore C."/>
            <person name="Tallon L.J."/>
            <person name="Sadzewicz L.K."/>
            <person name="Sengamalay N."/>
            <person name="Fraser C.M."/>
            <person name="Hine E."/>
            <person name="Shefchek K.A."/>
            <person name="Das S.P."/>
            <person name="Tettelin H."/>
        </authorList>
    </citation>
    <scope>NUCLEOTIDE SEQUENCE [LARGE SCALE GENOMIC DNA]</scope>
    <source>
        <strain evidence="1">4042</strain>
    </source>
</reference>
<protein>
    <submittedName>
        <fullName evidence="1">Uncharacterized protein</fullName>
    </submittedName>
</protein>
<name>X8APJ6_MYCXE</name>
<accession>X8APJ6</accession>
<dbReference type="AlphaFoldDB" id="X8APJ6"/>
<sequence length="56" mass="6354">MPEPERQVMFAEIRSRVEQALSLLAPLIPQLPEDSRSRAVSLVRRLSEVHEAVTSK</sequence>
<gene>
    <name evidence="1" type="ORF">I553_3852</name>
</gene>